<protein>
    <submittedName>
        <fullName evidence="2">Unnamed protein product</fullName>
    </submittedName>
</protein>
<reference evidence="2" key="1">
    <citation type="submission" date="2023-04" db="EMBL/GenBank/DDBJ databases">
        <title>Phytophthora fragariaefolia NBRC 109709.</title>
        <authorList>
            <person name="Ichikawa N."/>
            <person name="Sato H."/>
            <person name="Tonouchi N."/>
        </authorList>
    </citation>
    <scope>NUCLEOTIDE SEQUENCE</scope>
    <source>
        <strain evidence="2">NBRC 109709</strain>
    </source>
</reference>
<accession>A0A9W6XKG3</accession>
<evidence type="ECO:0000313" key="3">
    <source>
        <dbReference type="Proteomes" id="UP001165121"/>
    </source>
</evidence>
<feature type="region of interest" description="Disordered" evidence="1">
    <location>
        <begin position="170"/>
        <end position="195"/>
    </location>
</feature>
<proteinExistence type="predicted"/>
<organism evidence="2 3">
    <name type="scientific">Phytophthora fragariaefolia</name>
    <dbReference type="NCBI Taxonomy" id="1490495"/>
    <lineage>
        <taxon>Eukaryota</taxon>
        <taxon>Sar</taxon>
        <taxon>Stramenopiles</taxon>
        <taxon>Oomycota</taxon>
        <taxon>Peronosporomycetes</taxon>
        <taxon>Peronosporales</taxon>
        <taxon>Peronosporaceae</taxon>
        <taxon>Phytophthora</taxon>
    </lineage>
</organism>
<dbReference type="AlphaFoldDB" id="A0A9W6XKG3"/>
<evidence type="ECO:0000313" key="2">
    <source>
        <dbReference type="EMBL" id="GMF40247.1"/>
    </source>
</evidence>
<dbReference type="Proteomes" id="UP001165121">
    <property type="component" value="Unassembled WGS sequence"/>
</dbReference>
<gene>
    <name evidence="2" type="ORF">Pfra01_001227400</name>
</gene>
<evidence type="ECO:0000256" key="1">
    <source>
        <dbReference type="SAM" id="MobiDB-lite"/>
    </source>
</evidence>
<dbReference type="OrthoDB" id="165198at2759"/>
<keyword evidence="3" id="KW-1185">Reference proteome</keyword>
<dbReference type="CDD" id="cd14686">
    <property type="entry name" value="bZIP"/>
    <property type="match status" value="1"/>
</dbReference>
<dbReference type="EMBL" id="BSXT01001233">
    <property type="protein sequence ID" value="GMF40247.1"/>
    <property type="molecule type" value="Genomic_DNA"/>
</dbReference>
<name>A0A9W6XKG3_9STRA</name>
<comment type="caution">
    <text evidence="2">The sequence shown here is derived from an EMBL/GenBank/DDBJ whole genome shotgun (WGS) entry which is preliminary data.</text>
</comment>
<sequence>MYHFSLKRPHLDNELTKGDSFPQQSTTFTNLLNAAEAEHTSISTYEYDNKRETTPGPTSSLILRRLRNRESCRKTRLKRKLQQHALGVLVHERQDRNEYLERLACKLDVGSDNKISSGGNLIAHGSLFRDLASRSLHYALVDPEYSGWPDDGSSLTALNVSTIAEINRKREEQTHATTRRSKRLRLSRDTDPTKVHGASLTPQVLLFKQWRLVVDGLQNVVLKLRQPNERDLGDGAFEQYCHWRLVGVSSMKFQRDGDIVAVAVTGTTVVRFHGCQVEDVSINVVRRELNTRFEFNADGDIKN</sequence>